<gene>
    <name evidence="2" type="ORF">SAMN04489746_1533</name>
</gene>
<evidence type="ECO:0000256" key="1">
    <source>
        <dbReference type="ARBA" id="ARBA00008591"/>
    </source>
</evidence>
<dbReference type="InterPro" id="IPR052912">
    <property type="entry name" value="UPF0111_domain"/>
</dbReference>
<dbReference type="AlphaFoldDB" id="A0AB38A8B2"/>
<dbReference type="Pfam" id="PF01865">
    <property type="entry name" value="PhoU_div"/>
    <property type="match status" value="1"/>
</dbReference>
<dbReference type="RefSeq" id="WP_002563786.1">
    <property type="nucleotide sequence ID" value="NZ_CALJSN010000005.1"/>
</dbReference>
<sequence>MSRVSRKEDAFFSLFSEFASLTVSAAKLFVDLVDNYPASQDLVPKIKDYENLCDEQVGKIITTLNSSFITPFDREDISELALLMDEIVDGMESTSARFALYDITTIRPEATQMAHLLLFATEELQKAFDRFSDYKKDESVIKHTKATNEYEDKADVVYRTAMGDIFRDTEHPVEVIKWKSLMDKMEETMDACKHVANAVQNVIVKNG</sequence>
<dbReference type="InterPro" id="IPR038078">
    <property type="entry name" value="PhoU-like_sf"/>
</dbReference>
<comment type="similarity">
    <text evidence="1">Belongs to the UPF0111 family.</text>
</comment>
<name>A0AB38A8B2_9ACTN</name>
<comment type="caution">
    <text evidence="2">The sequence shown here is derived from an EMBL/GenBank/DDBJ whole genome shotgun (WGS) entry which is preliminary data.</text>
</comment>
<organism evidence="2 3">
    <name type="scientific">Atopobium minutum</name>
    <dbReference type="NCBI Taxonomy" id="1381"/>
    <lineage>
        <taxon>Bacteria</taxon>
        <taxon>Bacillati</taxon>
        <taxon>Actinomycetota</taxon>
        <taxon>Coriobacteriia</taxon>
        <taxon>Coriobacteriales</taxon>
        <taxon>Atopobiaceae</taxon>
        <taxon>Atopobium</taxon>
    </lineage>
</organism>
<reference evidence="2 3" key="1">
    <citation type="submission" date="2016-10" db="EMBL/GenBank/DDBJ databases">
        <authorList>
            <person name="Varghese N."/>
            <person name="Submissions S."/>
        </authorList>
    </citation>
    <scope>NUCLEOTIDE SEQUENCE [LARGE SCALE GENOMIC DNA]</scope>
    <source>
        <strain evidence="2 3">DSM 20586</strain>
    </source>
</reference>
<protein>
    <recommendedName>
        <fullName evidence="4">Phosphate transport regulator</fullName>
    </recommendedName>
</protein>
<dbReference type="Gene3D" id="1.20.58.220">
    <property type="entry name" value="Phosphate transport system protein phou homolog 2, domain 2"/>
    <property type="match status" value="1"/>
</dbReference>
<dbReference type="PANTHER" id="PTHR37298:SF1">
    <property type="entry name" value="UPF0111 PROTEIN YKAA"/>
    <property type="match status" value="1"/>
</dbReference>
<dbReference type="InterPro" id="IPR018445">
    <property type="entry name" value="Put_Phosphate_transp_reg"/>
</dbReference>
<evidence type="ECO:0000313" key="2">
    <source>
        <dbReference type="EMBL" id="SEC24097.1"/>
    </source>
</evidence>
<dbReference type="Proteomes" id="UP000183687">
    <property type="component" value="Unassembled WGS sequence"/>
</dbReference>
<evidence type="ECO:0000313" key="3">
    <source>
        <dbReference type="Proteomes" id="UP000183687"/>
    </source>
</evidence>
<accession>A0AB38A8B2</accession>
<dbReference type="EMBL" id="FNSH01000002">
    <property type="protein sequence ID" value="SEC24097.1"/>
    <property type="molecule type" value="Genomic_DNA"/>
</dbReference>
<proteinExistence type="inferred from homology"/>
<dbReference type="PANTHER" id="PTHR37298">
    <property type="entry name" value="UPF0111 PROTEIN YKAA"/>
    <property type="match status" value="1"/>
</dbReference>
<evidence type="ECO:0008006" key="4">
    <source>
        <dbReference type="Google" id="ProtNLM"/>
    </source>
</evidence>